<evidence type="ECO:0000313" key="5">
    <source>
        <dbReference type="Proteomes" id="UP000243723"/>
    </source>
</evidence>
<keyword evidence="1 4" id="KW-0808">Transferase</keyword>
<dbReference type="AlphaFoldDB" id="A0A2P7YVP4"/>
<dbReference type="FunFam" id="3.40.50.2000:FF:000009">
    <property type="entry name" value="Sterol 3-beta-glucosyltransferase UGT80A2"/>
    <property type="match status" value="1"/>
</dbReference>
<dbReference type="SUPFAM" id="SSF53756">
    <property type="entry name" value="UDP-Glycosyltransferase/glycogen phosphorylase"/>
    <property type="match status" value="1"/>
</dbReference>
<dbReference type="InterPro" id="IPR002213">
    <property type="entry name" value="UDP_glucos_trans"/>
</dbReference>
<proteinExistence type="predicted"/>
<dbReference type="PANTHER" id="PTHR48050:SF27">
    <property type="entry name" value="GLUCOSYLTRANSFERASE, PUTATIVE (AFU_ORTHOLOGUE AFUA_7G04880)-RELATED"/>
    <property type="match status" value="1"/>
</dbReference>
<dbReference type="CDD" id="cd03784">
    <property type="entry name" value="GT1_Gtf-like"/>
    <property type="match status" value="1"/>
</dbReference>
<dbReference type="Proteomes" id="UP000243723">
    <property type="component" value="Unassembled WGS sequence"/>
</dbReference>
<evidence type="ECO:0000259" key="3">
    <source>
        <dbReference type="Pfam" id="PF03033"/>
    </source>
</evidence>
<feature type="domain" description="Glycosyltransferase family 28 N-terminal" evidence="3">
    <location>
        <begin position="83"/>
        <end position="230"/>
    </location>
</feature>
<sequence>MSKGTDVYETSSDDEADTPPPYTQTDVLNQAGVSTDVKGDGRIDITIDSGVARRFSQLLQKRSIKAKEPSLEMTKSWNIPMNIVIQIVGSRGDVQPFIALGKELTKSNHRVRIATHSTFKSLVEAAGLEFFSIGGSPEDLMAYMVKNPSLLPSMRTLRSGDIQRKRAMISEMLYGCWESCIEAGSCGTPFVADSIIANPPSFAHIHCAQALGVPLHLMFTMPWTSTTAYPHPLANINYAGVDTSIANYISYGVVEFLTWQGLGDVINRFRGKLDLEPVPTSEGPGLAESLNIPTTYCWSPALIPKPADWSSAISVCGFFFRDSPDYKPHQHIADFLESGSTPIYIGFGSIILEDPAGMSKVLVDAVQSSGVRAIISRGWSRLSAEVDSNTILFIDDCPHEWLFQYVAAVIHHGGAGTTACGLSNGRPTAIVPFFGELATQPIFITNRRWDPLTAGSSALIGTAANMFEFAVGIIKVPYDEIQASSKQEKEMAKKQDKIAIDRELGASRTTSTTTPASTAFRAIGASARSIGMFNASLFKGTMVDMPLAITEGLRAVPKLYGEDVQNHGVVDGWMSGGVVAGKSFAHGVTSGFSDLVSIPLKGSKEEGALGFAKGVGKGTLGFTSKTTAALLGLVAYPGQGICKSIHKSVRSKTREQIGKNKREEGAYLLNQNRDEGLEEKVVRLYDLLKNA</sequence>
<reference evidence="4 5" key="1">
    <citation type="submission" date="2017-05" db="EMBL/GenBank/DDBJ databases">
        <title>Draft genome sequence of Elsinoe australis.</title>
        <authorList>
            <person name="Cheng Q."/>
        </authorList>
    </citation>
    <scope>NUCLEOTIDE SEQUENCE [LARGE SCALE GENOMIC DNA]</scope>
    <source>
        <strain evidence="4 5">NL1</strain>
    </source>
</reference>
<dbReference type="Pfam" id="PF03033">
    <property type="entry name" value="Glyco_transf_28"/>
    <property type="match status" value="1"/>
</dbReference>
<dbReference type="InterPro" id="IPR004276">
    <property type="entry name" value="GlycoTrans_28_N"/>
</dbReference>
<dbReference type="PANTHER" id="PTHR48050">
    <property type="entry name" value="STEROL 3-BETA-GLUCOSYLTRANSFERASE"/>
    <property type="match status" value="1"/>
</dbReference>
<evidence type="ECO:0000313" key="4">
    <source>
        <dbReference type="EMBL" id="PSK40026.1"/>
    </source>
</evidence>
<protein>
    <submittedName>
        <fullName evidence="4">Sterol 3-beta-glucosyltransferase</fullName>
    </submittedName>
</protein>
<dbReference type="GO" id="GO:0016906">
    <property type="term" value="F:sterol 3-beta-glucosyltransferase activity"/>
    <property type="evidence" value="ECO:0007669"/>
    <property type="project" value="UniProtKB-ARBA"/>
</dbReference>
<keyword evidence="5" id="KW-1185">Reference proteome</keyword>
<evidence type="ECO:0000256" key="2">
    <source>
        <dbReference type="SAM" id="MobiDB-lite"/>
    </source>
</evidence>
<dbReference type="InterPro" id="IPR050426">
    <property type="entry name" value="Glycosyltransferase_28"/>
</dbReference>
<feature type="compositionally biased region" description="Polar residues" evidence="2">
    <location>
        <begin position="23"/>
        <end position="33"/>
    </location>
</feature>
<dbReference type="Gene3D" id="3.40.50.2000">
    <property type="entry name" value="Glycogen Phosphorylase B"/>
    <property type="match status" value="2"/>
</dbReference>
<dbReference type="OrthoDB" id="5835829at2759"/>
<accession>A0A2P7YVP4</accession>
<organism evidence="4 5">
    <name type="scientific">Elsinoe australis</name>
    <dbReference type="NCBI Taxonomy" id="40998"/>
    <lineage>
        <taxon>Eukaryota</taxon>
        <taxon>Fungi</taxon>
        <taxon>Dikarya</taxon>
        <taxon>Ascomycota</taxon>
        <taxon>Pezizomycotina</taxon>
        <taxon>Dothideomycetes</taxon>
        <taxon>Dothideomycetidae</taxon>
        <taxon>Myriangiales</taxon>
        <taxon>Elsinoaceae</taxon>
        <taxon>Elsinoe</taxon>
    </lineage>
</organism>
<dbReference type="STRING" id="40998.A0A2P7YVP4"/>
<gene>
    <name evidence="4" type="ORF">B9Z65_7966</name>
</gene>
<dbReference type="GO" id="GO:0005975">
    <property type="term" value="P:carbohydrate metabolic process"/>
    <property type="evidence" value="ECO:0007669"/>
    <property type="project" value="InterPro"/>
</dbReference>
<dbReference type="EMBL" id="NHZQ01000363">
    <property type="protein sequence ID" value="PSK40026.1"/>
    <property type="molecule type" value="Genomic_DNA"/>
</dbReference>
<name>A0A2P7YVP4_9PEZI</name>
<dbReference type="FunFam" id="3.40.50.2000:FF:000100">
    <property type="entry name" value="Glycosyltransferase family 1 protein"/>
    <property type="match status" value="1"/>
</dbReference>
<feature type="region of interest" description="Disordered" evidence="2">
    <location>
        <begin position="1"/>
        <end position="34"/>
    </location>
</feature>
<evidence type="ECO:0000256" key="1">
    <source>
        <dbReference type="ARBA" id="ARBA00022679"/>
    </source>
</evidence>
<comment type="caution">
    <text evidence="4">The sequence shown here is derived from an EMBL/GenBank/DDBJ whole genome shotgun (WGS) entry which is preliminary data.</text>
</comment>